<gene>
    <name evidence="7" type="ORF">JL107_16880</name>
</gene>
<dbReference type="InterPro" id="IPR045351">
    <property type="entry name" value="DUF6531"/>
</dbReference>
<feature type="region of interest" description="Disordered" evidence="2">
    <location>
        <begin position="375"/>
        <end position="400"/>
    </location>
</feature>
<evidence type="ECO:0000259" key="3">
    <source>
        <dbReference type="Pfam" id="PF01464"/>
    </source>
</evidence>
<reference evidence="7" key="1">
    <citation type="submission" date="2021-01" db="EMBL/GenBank/DDBJ databases">
        <title>KCTC 19127 draft genome.</title>
        <authorList>
            <person name="An D."/>
        </authorList>
    </citation>
    <scope>NUCLEOTIDE SEQUENCE</scope>
    <source>
        <strain evidence="7">KCTC 19127</strain>
    </source>
</reference>
<organism evidence="7 8">
    <name type="scientific">Nakamurella flavida</name>
    <dbReference type="NCBI Taxonomy" id="363630"/>
    <lineage>
        <taxon>Bacteria</taxon>
        <taxon>Bacillati</taxon>
        <taxon>Actinomycetota</taxon>
        <taxon>Actinomycetes</taxon>
        <taxon>Nakamurellales</taxon>
        <taxon>Nakamurellaceae</taxon>
        <taxon>Nakamurella</taxon>
    </lineage>
</organism>
<dbReference type="Gene3D" id="1.10.530.10">
    <property type="match status" value="1"/>
</dbReference>
<dbReference type="NCBIfam" id="TIGR01643">
    <property type="entry name" value="YD_repeat_2x"/>
    <property type="match status" value="3"/>
</dbReference>
<dbReference type="InterPro" id="IPR006530">
    <property type="entry name" value="YD"/>
</dbReference>
<protein>
    <submittedName>
        <fullName evidence="7">Transglycosylase SLT domain-containing protein</fullName>
    </submittedName>
</protein>
<accession>A0A939C6I6</accession>
<evidence type="ECO:0000259" key="4">
    <source>
        <dbReference type="Pfam" id="PF20148"/>
    </source>
</evidence>
<evidence type="ECO:0000256" key="2">
    <source>
        <dbReference type="SAM" id="MobiDB-lite"/>
    </source>
</evidence>
<dbReference type="InterPro" id="IPR023346">
    <property type="entry name" value="Lysozyme-like_dom_sf"/>
</dbReference>
<dbReference type="Gene3D" id="2.180.10.10">
    <property type="entry name" value="RHS repeat-associated core"/>
    <property type="match status" value="3"/>
</dbReference>
<dbReference type="Pfam" id="PF20148">
    <property type="entry name" value="DUF6531"/>
    <property type="match status" value="1"/>
</dbReference>
<dbReference type="Pfam" id="PF25275">
    <property type="entry name" value="Golvesin_C"/>
    <property type="match status" value="1"/>
</dbReference>
<dbReference type="SUPFAM" id="SSF53955">
    <property type="entry name" value="Lysozyme-like"/>
    <property type="match status" value="1"/>
</dbReference>
<feature type="compositionally biased region" description="Polar residues" evidence="2">
    <location>
        <begin position="1634"/>
        <end position="1649"/>
    </location>
</feature>
<dbReference type="InterPro" id="IPR050708">
    <property type="entry name" value="T6SS_VgrG/RHS"/>
</dbReference>
<evidence type="ECO:0000313" key="8">
    <source>
        <dbReference type="Proteomes" id="UP000663801"/>
    </source>
</evidence>
<keyword evidence="1" id="KW-0677">Repeat</keyword>
<sequence>MADAQVVPATTSVPAAVSAVATDAGVASGDVALDGYGDESGYHLQIAQGGSAWREVAILRPAGLDPSAWVGYQCLSGDGNFAAVTVLPASSVNLSQARDRGAFAFSVDLASGEVHPVASGVGLKYYSPGCGTGDDGVFTTDLGDQDASTVLTTADLATGAVRSSVTVAGQVTSAAPAVTGTVAVAGSSIVAVGTDGALQVLARVSGDAYELHPAADGGVDFLTTDQAGSTAVAHHLLAGAVTDLGTGPRTRLHMFAGRDGGAVLSGSATSDGPAASAAKVAVVDDGGLPQGASSSSLDGSVLIGATPGGTDQTTGQAPTSLVPTTGVTTLVPRASSSDPDAAAVSGADGSVVAAPSGTSVSTTSQVPTYVPPGVTPQSTQDVAPTPSAAGLHPGGDAAPAAYRLPSTGPSTTAVPAVLRRSTNPTAVGAFSVQAASTQTPTCAVAPGDVSKQVMQPSPAQVDWAAQMAEQGLLTGAASTRPANWQGLGFPAYSPSTDFPLIPLSHPAGTSSSTVPRVVFEAIMAQESNFNQASWHAPAGNAGDPLIADYYGAAGDIVSMNYAGADCGYGIAQVTDGMHAGDHSLSARGQVKVAVDYQDNIAAGLQILEGKWNQLYAAGITANNADPQDLENWYFAIWAYNGGVQPGSRYNSTGCTPGPSCTGPDGTWGLGWTNNPDNLDYPPSRAPFLQTSYADAAHPGNWPYQERVMGWMASPIVRYGSKAYAKPTYQGGQSWLQIPARASFCTLTDNHCDPQNTNTSNPGATHCMLDDFECWWHQPVTWIPNCATTCATSPYTVGSGSTEPTFANQNPPTCSVDHAKVATNAIVVDDESAPPANLQGCGTPNWSSGGSFTLTPGANAAGDPIGQIDMHQLGVGLGGHVWFSHTEDGTNPGLINTGTWTPTLPSLQYYTVKIHVPSIGATATNVVYTINPGGNATPWKIRVNQSFGSEQWATIGTFAMQNGGSVSLSNQSAVIQSAGQHAYNFDVAWDAVAFVPQGGTPGTPIGGPPTVQDEPKGSNPAWLQCGCAKRTAGDPVDTSTGYFGDTFTDLSIPGRGMPLNFTRSYAAATADPTGPNAALAKDGPFGYGWTDSYNLTAATDTTSGAVTITQEDGSRVPFTKNGSTFTPSAPRFDATLVASGSSYVFTRSGREIYTFDAATGHLTAETTLAGAHAAPAYSTALAYDGSGHLSTVTDPAGRKLTLTWTGSHITALADTAGRRIDYAYDSAGNLTDVYGVGTDRSAGLASNDRFQFSYVAGKHLVASMRTPKNYTSSSVTAAATTMTYDSADRVLTQKDPTGRATTFAYGPSSSPALSAGQTLVTDPGGHKTLDTYSGGLLTSETKGYGTADAGTWTYTYDPVSLGVSTASDPDGNLQTFSYDTHGNQIAASNALGYTTSSTYDDAGDLIESVDPMGVATVNVYDQAGHINTSSTATNTGGFTYGDLTSTTITQAGNVVESSTGNLGTAPARTTNFYYTDPAHPADLTKTVDPNNHASTATYDTFGDQVSSTDATGNTSKAGYNTGTGWVTSTVSGNGVAAGTTPGCTPPTTGCTTVTRNAYGQPLVTTDALGHTTKATYGGDGQQLTATDGNGKTTSTTYDQADRPTVSTAADGTTTKTDYNPDGTVADTIDGLGRKTTYSYDGQGRTVGTTDPDNRKSTITVDHAGRVTASTDALGRKVTPTSNAAGQITKLTYSDGVTPTVSYGYDADGRRTTLTDGTGTTSTTYDTFGQITATTNGAAATVNYGYDTAGNLTS</sequence>
<dbReference type="Proteomes" id="UP000663801">
    <property type="component" value="Unassembled WGS sequence"/>
</dbReference>
<dbReference type="InterPro" id="IPR033803">
    <property type="entry name" value="CBD-like_Golvesin-Xly"/>
</dbReference>
<dbReference type="EMBL" id="JAERWL010000015">
    <property type="protein sequence ID" value="MBM9478124.1"/>
    <property type="molecule type" value="Genomic_DNA"/>
</dbReference>
<dbReference type="Pfam" id="PF25023">
    <property type="entry name" value="TEN_YD-shell"/>
    <property type="match status" value="1"/>
</dbReference>
<feature type="domain" description="DUF6531" evidence="4">
    <location>
        <begin position="1032"/>
        <end position="1117"/>
    </location>
</feature>
<feature type="domain" description="Golvesin/Xly CBD-like" evidence="6">
    <location>
        <begin position="895"/>
        <end position="972"/>
    </location>
</feature>
<evidence type="ECO:0000259" key="5">
    <source>
        <dbReference type="Pfam" id="PF25023"/>
    </source>
</evidence>
<keyword evidence="8" id="KW-1185">Reference proteome</keyword>
<proteinExistence type="predicted"/>
<evidence type="ECO:0000313" key="7">
    <source>
        <dbReference type="EMBL" id="MBM9478124.1"/>
    </source>
</evidence>
<comment type="caution">
    <text evidence="7">The sequence shown here is derived from an EMBL/GenBank/DDBJ whole genome shotgun (WGS) entry which is preliminary data.</text>
</comment>
<feature type="compositionally biased region" description="Polar residues" evidence="2">
    <location>
        <begin position="1580"/>
        <end position="1616"/>
    </location>
</feature>
<evidence type="ECO:0000259" key="6">
    <source>
        <dbReference type="Pfam" id="PF25275"/>
    </source>
</evidence>
<feature type="domain" description="Transglycosylase SLT" evidence="3">
    <location>
        <begin position="512"/>
        <end position="648"/>
    </location>
</feature>
<feature type="region of interest" description="Disordered" evidence="2">
    <location>
        <begin position="290"/>
        <end position="323"/>
    </location>
</feature>
<dbReference type="InterPro" id="IPR056823">
    <property type="entry name" value="TEN-like_YD-shell"/>
</dbReference>
<dbReference type="Pfam" id="PF01464">
    <property type="entry name" value="SLT"/>
    <property type="match status" value="1"/>
</dbReference>
<dbReference type="RefSeq" id="WP_205258246.1">
    <property type="nucleotide sequence ID" value="NZ_BAAAPV010000002.1"/>
</dbReference>
<feature type="region of interest" description="Disordered" evidence="2">
    <location>
        <begin position="1574"/>
        <end position="1620"/>
    </location>
</feature>
<evidence type="ECO:0000256" key="1">
    <source>
        <dbReference type="ARBA" id="ARBA00022737"/>
    </source>
</evidence>
<feature type="region of interest" description="Disordered" evidence="2">
    <location>
        <begin position="1634"/>
        <end position="1655"/>
    </location>
</feature>
<name>A0A939C6I6_9ACTN</name>
<feature type="domain" description="Teneurin-like YD-shell" evidence="5">
    <location>
        <begin position="1551"/>
        <end position="1723"/>
    </location>
</feature>
<dbReference type="PANTHER" id="PTHR32305:SF15">
    <property type="entry name" value="PROTEIN RHSA-RELATED"/>
    <property type="match status" value="1"/>
</dbReference>
<dbReference type="InterPro" id="IPR008258">
    <property type="entry name" value="Transglycosylase_SLT_dom_1"/>
</dbReference>
<dbReference type="PANTHER" id="PTHR32305">
    <property type="match status" value="1"/>
</dbReference>